<evidence type="ECO:0000256" key="2">
    <source>
        <dbReference type="ARBA" id="ARBA00023125"/>
    </source>
</evidence>
<feature type="domain" description="HTH tetR-type" evidence="5">
    <location>
        <begin position="5"/>
        <end position="65"/>
    </location>
</feature>
<accession>A0A7X8TNP3</accession>
<protein>
    <submittedName>
        <fullName evidence="6">TetR/AcrR family transcriptional regulator</fullName>
    </submittedName>
</protein>
<evidence type="ECO:0000256" key="4">
    <source>
        <dbReference type="PROSITE-ProRule" id="PRU00335"/>
    </source>
</evidence>
<organism evidence="6 7">
    <name type="scientific">Vibrio agarilyticus</name>
    <dbReference type="NCBI Taxonomy" id="2726741"/>
    <lineage>
        <taxon>Bacteria</taxon>
        <taxon>Pseudomonadati</taxon>
        <taxon>Pseudomonadota</taxon>
        <taxon>Gammaproteobacteria</taxon>
        <taxon>Vibrionales</taxon>
        <taxon>Vibrionaceae</taxon>
        <taxon>Vibrio</taxon>
    </lineage>
</organism>
<sequence>MKKGTLTKDHILTQGFAMASESGLDSLTIGALAKRCSLSKSGLFAHFQSKQNLQLAVLEFANQTFAERVISPARALGDDPIERKLRQLLALWLDWNYAFHGRCMFLDAWQDGQVGDDPLQQALHAAVHQWLDYLQIQIEKGQRNGEFCSQLNAKQATFELYGLYLAAHVFYSLENAKSSQAHFWQGVDGLLCRWRRRDYSLYPSDLKMLDSEPAHWAESKANNAAK</sequence>
<dbReference type="Gene3D" id="1.10.10.60">
    <property type="entry name" value="Homeodomain-like"/>
    <property type="match status" value="1"/>
</dbReference>
<evidence type="ECO:0000313" key="7">
    <source>
        <dbReference type="Proteomes" id="UP000535589"/>
    </source>
</evidence>
<dbReference type="Pfam" id="PF16925">
    <property type="entry name" value="TetR_C_13"/>
    <property type="match status" value="1"/>
</dbReference>
<keyword evidence="7" id="KW-1185">Reference proteome</keyword>
<gene>
    <name evidence="6" type="ORF">HGP28_03185</name>
</gene>
<dbReference type="SUPFAM" id="SSF48498">
    <property type="entry name" value="Tetracyclin repressor-like, C-terminal domain"/>
    <property type="match status" value="1"/>
</dbReference>
<keyword evidence="1" id="KW-0805">Transcription regulation</keyword>
<dbReference type="InterPro" id="IPR036271">
    <property type="entry name" value="Tet_transcr_reg_TetR-rel_C_sf"/>
</dbReference>
<dbReference type="PROSITE" id="PS50977">
    <property type="entry name" value="HTH_TETR_2"/>
    <property type="match status" value="1"/>
</dbReference>
<feature type="DNA-binding region" description="H-T-H motif" evidence="4">
    <location>
        <begin position="28"/>
        <end position="47"/>
    </location>
</feature>
<evidence type="ECO:0000256" key="1">
    <source>
        <dbReference type="ARBA" id="ARBA00023015"/>
    </source>
</evidence>
<dbReference type="PANTHER" id="PTHR47506">
    <property type="entry name" value="TRANSCRIPTIONAL REGULATORY PROTEIN"/>
    <property type="match status" value="1"/>
</dbReference>
<dbReference type="SUPFAM" id="SSF46689">
    <property type="entry name" value="Homeodomain-like"/>
    <property type="match status" value="1"/>
</dbReference>
<name>A0A7X8TNP3_9VIBR</name>
<evidence type="ECO:0000259" key="5">
    <source>
        <dbReference type="PROSITE" id="PS50977"/>
    </source>
</evidence>
<comment type="caution">
    <text evidence="6">The sequence shown here is derived from an EMBL/GenBank/DDBJ whole genome shotgun (WGS) entry which is preliminary data.</text>
</comment>
<dbReference type="Proteomes" id="UP000535589">
    <property type="component" value="Unassembled WGS sequence"/>
</dbReference>
<dbReference type="Gene3D" id="1.10.357.10">
    <property type="entry name" value="Tetracycline Repressor, domain 2"/>
    <property type="match status" value="1"/>
</dbReference>
<dbReference type="AlphaFoldDB" id="A0A7X8TNP3"/>
<evidence type="ECO:0000313" key="6">
    <source>
        <dbReference type="EMBL" id="NLS11895.1"/>
    </source>
</evidence>
<dbReference type="GO" id="GO:0003677">
    <property type="term" value="F:DNA binding"/>
    <property type="evidence" value="ECO:0007669"/>
    <property type="project" value="UniProtKB-UniRule"/>
</dbReference>
<dbReference type="Pfam" id="PF00440">
    <property type="entry name" value="TetR_N"/>
    <property type="match status" value="1"/>
</dbReference>
<dbReference type="EMBL" id="JABAIK010000002">
    <property type="protein sequence ID" value="NLS11895.1"/>
    <property type="molecule type" value="Genomic_DNA"/>
</dbReference>
<dbReference type="PANTHER" id="PTHR47506:SF6">
    <property type="entry name" value="HTH-TYPE TRANSCRIPTIONAL REPRESSOR NEMR"/>
    <property type="match status" value="1"/>
</dbReference>
<reference evidence="6 7" key="1">
    <citation type="submission" date="2020-04" db="EMBL/GenBank/DDBJ databases">
        <title>Vibrio sp. SM6, a novel species isolated from seawater.</title>
        <authorList>
            <person name="Wang X."/>
        </authorList>
    </citation>
    <scope>NUCLEOTIDE SEQUENCE [LARGE SCALE GENOMIC DNA]</scope>
    <source>
        <strain evidence="6 7">SM6</strain>
    </source>
</reference>
<dbReference type="InterPro" id="IPR009057">
    <property type="entry name" value="Homeodomain-like_sf"/>
</dbReference>
<keyword evidence="2 4" id="KW-0238">DNA-binding</keyword>
<evidence type="ECO:0000256" key="3">
    <source>
        <dbReference type="ARBA" id="ARBA00023163"/>
    </source>
</evidence>
<dbReference type="InterPro" id="IPR001647">
    <property type="entry name" value="HTH_TetR"/>
</dbReference>
<keyword evidence="3" id="KW-0804">Transcription</keyword>
<dbReference type="InterPro" id="IPR011075">
    <property type="entry name" value="TetR_C"/>
</dbReference>
<proteinExistence type="predicted"/>